<dbReference type="EMBL" id="JAOTEN010000001">
    <property type="protein sequence ID" value="MCU7613543.1"/>
    <property type="molecule type" value="Genomic_DNA"/>
</dbReference>
<evidence type="ECO:0000313" key="1">
    <source>
        <dbReference type="EMBL" id="MCU7613543.1"/>
    </source>
</evidence>
<dbReference type="RefSeq" id="WP_262989389.1">
    <property type="nucleotide sequence ID" value="NZ_JAOTEN010000001.1"/>
</dbReference>
<evidence type="ECO:0000313" key="2">
    <source>
        <dbReference type="Proteomes" id="UP001208114"/>
    </source>
</evidence>
<evidence type="ECO:0008006" key="3">
    <source>
        <dbReference type="Google" id="ProtNLM"/>
    </source>
</evidence>
<protein>
    <recommendedName>
        <fullName evidence="3">DUF4468 domain-containing protein</fullName>
    </recommendedName>
</protein>
<dbReference type="Proteomes" id="UP001208114">
    <property type="component" value="Unassembled WGS sequence"/>
</dbReference>
<proteinExistence type="predicted"/>
<keyword evidence="2" id="KW-1185">Reference proteome</keyword>
<gene>
    <name evidence="1" type="ORF">N0B16_03755</name>
</gene>
<name>A0ABT2VU71_9FLAO</name>
<reference evidence="2" key="1">
    <citation type="submission" date="2023-07" db="EMBL/GenBank/DDBJ databases">
        <title>Chryseobacterium sp. GMJ5 Genome sequencing and assembly.</title>
        <authorList>
            <person name="Jung Y."/>
        </authorList>
    </citation>
    <scope>NUCLEOTIDE SEQUENCE [LARGE SCALE GENOMIC DNA]</scope>
    <source>
        <strain evidence="2">GMJ5</strain>
    </source>
</reference>
<comment type="caution">
    <text evidence="1">The sequence shown here is derived from an EMBL/GenBank/DDBJ whole genome shotgun (WGS) entry which is preliminary data.</text>
</comment>
<sequence>MKNIFVIITLLLINLFLSQKLDRIELKSSDAIIIGSEINIKLEPLKNNKKGKVRVTFQDKNNYFIRRISAEDYNKISQNILNIKEPIYILGKDSIRTTCIDGQFTTITTFQNNFKKEYHLECISEKDKNDEAKKDFWNAAKLLLESAKMKIENLY</sequence>
<accession>A0ABT2VU71</accession>
<organism evidence="1 2">
    <name type="scientific">Chryseobacterium gilvum</name>
    <dbReference type="NCBI Taxonomy" id="2976534"/>
    <lineage>
        <taxon>Bacteria</taxon>
        <taxon>Pseudomonadati</taxon>
        <taxon>Bacteroidota</taxon>
        <taxon>Flavobacteriia</taxon>
        <taxon>Flavobacteriales</taxon>
        <taxon>Weeksellaceae</taxon>
        <taxon>Chryseobacterium group</taxon>
        <taxon>Chryseobacterium</taxon>
    </lineage>
</organism>